<gene>
    <name evidence="1" type="ORF">CSR02_15730</name>
</gene>
<name>A0A2G4R7X5_9PROT</name>
<comment type="caution">
    <text evidence="1">The sequence shown here is derived from an EMBL/GenBank/DDBJ whole genome shotgun (WGS) entry which is preliminary data.</text>
</comment>
<sequence>MKVVQHPERCFRITPKRKDHLQKILAGTVRQAKFGYGSWRIISKDTHAIVHPTVVGQLMAQNLAKWVRDGEEYRAELTEAGLRVLNSN</sequence>
<reference evidence="1 2" key="1">
    <citation type="submission" date="2017-10" db="EMBL/GenBank/DDBJ databases">
        <title>Genomic analysis of the genus Acetobacter.</title>
        <authorList>
            <person name="Kim K.H."/>
            <person name="Chun B.H."/>
            <person name="Son A.R."/>
            <person name="Jeon C.O."/>
        </authorList>
    </citation>
    <scope>NUCLEOTIDE SEQUENCE [LARGE SCALE GENOMIC DNA]</scope>
    <source>
        <strain evidence="1 2">LHT 2458</strain>
    </source>
</reference>
<organism evidence="1 2">
    <name type="scientific">Acetobacter pomorum</name>
    <dbReference type="NCBI Taxonomy" id="65959"/>
    <lineage>
        <taxon>Bacteria</taxon>
        <taxon>Pseudomonadati</taxon>
        <taxon>Pseudomonadota</taxon>
        <taxon>Alphaproteobacteria</taxon>
        <taxon>Acetobacterales</taxon>
        <taxon>Acetobacteraceae</taxon>
        <taxon>Acetobacter</taxon>
    </lineage>
</organism>
<keyword evidence="2" id="KW-1185">Reference proteome</keyword>
<proteinExistence type="predicted"/>
<accession>A0A2G4R7X5</accession>
<dbReference type="EMBL" id="PEBQ01000211">
    <property type="protein sequence ID" value="PHY92652.1"/>
    <property type="molecule type" value="Genomic_DNA"/>
</dbReference>
<evidence type="ECO:0000313" key="2">
    <source>
        <dbReference type="Proteomes" id="UP000228751"/>
    </source>
</evidence>
<evidence type="ECO:0000313" key="1">
    <source>
        <dbReference type="EMBL" id="PHY92652.1"/>
    </source>
</evidence>
<protein>
    <submittedName>
        <fullName evidence="1">Uncharacterized protein</fullName>
    </submittedName>
</protein>
<dbReference type="Proteomes" id="UP000228751">
    <property type="component" value="Unassembled WGS sequence"/>
</dbReference>
<dbReference type="AlphaFoldDB" id="A0A2G4R7X5"/>